<dbReference type="GO" id="GO:0005737">
    <property type="term" value="C:cytoplasm"/>
    <property type="evidence" value="ECO:0007669"/>
    <property type="project" value="InterPro"/>
</dbReference>
<organism evidence="12 13">
    <name type="scientific">Leuconostoc fallax</name>
    <dbReference type="NCBI Taxonomy" id="1251"/>
    <lineage>
        <taxon>Bacteria</taxon>
        <taxon>Bacillati</taxon>
        <taxon>Bacillota</taxon>
        <taxon>Bacilli</taxon>
        <taxon>Lactobacillales</taxon>
        <taxon>Lactobacillaceae</taxon>
        <taxon>Leuconostoc</taxon>
    </lineage>
</organism>
<evidence type="ECO:0000256" key="11">
    <source>
        <dbReference type="PIRNR" id="PIRNR000441"/>
    </source>
</evidence>
<dbReference type="InterPro" id="IPR042122">
    <property type="entry name" value="Ser_AcTrfase_N_sf"/>
</dbReference>
<keyword evidence="6 11" id="KW-0808">Transferase</keyword>
<protein>
    <recommendedName>
        <fullName evidence="4 11">Serine acetyltransferase</fullName>
        <ecNumber evidence="3 11">2.3.1.30</ecNumber>
    </recommendedName>
</protein>
<evidence type="ECO:0000313" key="12">
    <source>
        <dbReference type="EMBL" id="TDG67980.1"/>
    </source>
</evidence>
<dbReference type="CDD" id="cd03354">
    <property type="entry name" value="LbH_SAT"/>
    <property type="match status" value="1"/>
</dbReference>
<dbReference type="NCBIfam" id="NF041874">
    <property type="entry name" value="EPS_EpsC"/>
    <property type="match status" value="1"/>
</dbReference>
<dbReference type="Proteomes" id="UP000295681">
    <property type="component" value="Unassembled WGS sequence"/>
</dbReference>
<comment type="pathway">
    <text evidence="1">Amino-acid biosynthesis; L-cysteine biosynthesis; L-cysteine from L-serine: step 1/2.</text>
</comment>
<dbReference type="Pfam" id="PF00132">
    <property type="entry name" value="Hexapep"/>
    <property type="match status" value="1"/>
</dbReference>
<dbReference type="InterPro" id="IPR001451">
    <property type="entry name" value="Hexapep"/>
</dbReference>
<dbReference type="FunFam" id="2.160.10.10:FF:000007">
    <property type="entry name" value="Serine acetyltransferase"/>
    <property type="match status" value="1"/>
</dbReference>
<accession>A0A4R5N8N7</accession>
<comment type="caution">
    <text evidence="12">The sequence shown here is derived from an EMBL/GenBank/DDBJ whole genome shotgun (WGS) entry which is preliminary data.</text>
</comment>
<evidence type="ECO:0000256" key="5">
    <source>
        <dbReference type="ARBA" id="ARBA00022605"/>
    </source>
</evidence>
<dbReference type="InterPro" id="IPR045304">
    <property type="entry name" value="LbH_SAT"/>
</dbReference>
<dbReference type="PANTHER" id="PTHR42811">
    <property type="entry name" value="SERINE ACETYLTRANSFERASE"/>
    <property type="match status" value="1"/>
</dbReference>
<dbReference type="InterPro" id="IPR005881">
    <property type="entry name" value="Ser_O-AcTrfase"/>
</dbReference>
<evidence type="ECO:0000256" key="1">
    <source>
        <dbReference type="ARBA" id="ARBA00004876"/>
    </source>
</evidence>
<comment type="catalytic activity">
    <reaction evidence="10 11">
        <text>L-serine + acetyl-CoA = O-acetyl-L-serine + CoA</text>
        <dbReference type="Rhea" id="RHEA:24560"/>
        <dbReference type="ChEBI" id="CHEBI:33384"/>
        <dbReference type="ChEBI" id="CHEBI:57287"/>
        <dbReference type="ChEBI" id="CHEBI:57288"/>
        <dbReference type="ChEBI" id="CHEBI:58340"/>
        <dbReference type="EC" id="2.3.1.30"/>
    </reaction>
</comment>
<dbReference type="RefSeq" id="WP_133264362.1">
    <property type="nucleotide sequence ID" value="NZ_JAGYGP010000001.1"/>
</dbReference>
<dbReference type="Gene3D" id="2.160.10.10">
    <property type="entry name" value="Hexapeptide repeat proteins"/>
    <property type="match status" value="1"/>
</dbReference>
<evidence type="ECO:0000256" key="10">
    <source>
        <dbReference type="ARBA" id="ARBA00049486"/>
    </source>
</evidence>
<evidence type="ECO:0000313" key="13">
    <source>
        <dbReference type="Proteomes" id="UP000295681"/>
    </source>
</evidence>
<evidence type="ECO:0000256" key="9">
    <source>
        <dbReference type="ARBA" id="ARBA00023315"/>
    </source>
</evidence>
<dbReference type="Gene3D" id="1.10.3130.10">
    <property type="entry name" value="serine acetyltransferase, domain 1"/>
    <property type="match status" value="1"/>
</dbReference>
<dbReference type="GO" id="GO:0009001">
    <property type="term" value="F:serine O-acetyltransferase activity"/>
    <property type="evidence" value="ECO:0007669"/>
    <property type="project" value="UniProtKB-EC"/>
</dbReference>
<keyword evidence="5" id="KW-0028">Amino-acid biosynthesis</keyword>
<gene>
    <name evidence="12" type="ORF">C5L23_000286</name>
</gene>
<dbReference type="InterPro" id="IPR053376">
    <property type="entry name" value="Serine_acetyltransferase"/>
</dbReference>
<keyword evidence="8" id="KW-0198">Cysteine biosynthesis</keyword>
<dbReference type="PROSITE" id="PS00101">
    <property type="entry name" value="HEXAPEP_TRANSFERASES"/>
    <property type="match status" value="1"/>
</dbReference>
<dbReference type="STRING" id="907931.GCA_000165675_01080"/>
<dbReference type="EMBL" id="PUFI01000014">
    <property type="protein sequence ID" value="TDG67980.1"/>
    <property type="molecule type" value="Genomic_DNA"/>
</dbReference>
<keyword evidence="7" id="KW-0677">Repeat</keyword>
<dbReference type="InterPro" id="IPR018357">
    <property type="entry name" value="Hexapep_transf_CS"/>
</dbReference>
<keyword evidence="9 11" id="KW-0012">Acyltransferase</keyword>
<keyword evidence="13" id="KW-1185">Reference proteome</keyword>
<evidence type="ECO:0000256" key="8">
    <source>
        <dbReference type="ARBA" id="ARBA00023192"/>
    </source>
</evidence>
<dbReference type="InterPro" id="IPR011004">
    <property type="entry name" value="Trimer_LpxA-like_sf"/>
</dbReference>
<dbReference type="PIRSF" id="PIRSF000441">
    <property type="entry name" value="CysE"/>
    <property type="match status" value="1"/>
</dbReference>
<dbReference type="UniPathway" id="UPA00136">
    <property type="reaction ID" value="UER00199"/>
</dbReference>
<evidence type="ECO:0000256" key="7">
    <source>
        <dbReference type="ARBA" id="ARBA00022737"/>
    </source>
</evidence>
<dbReference type="NCBIfam" id="TIGR01172">
    <property type="entry name" value="cysE"/>
    <property type="match status" value="1"/>
</dbReference>
<evidence type="ECO:0000256" key="4">
    <source>
        <dbReference type="ARBA" id="ARBA00018522"/>
    </source>
</evidence>
<sequence length="179" mass="19625">MFASAKSILKRDPAAHSLLTVLLTYPGLHALWYHRLAHWLYKHHLFLLAEIISRWSTKRNGIVISPGAQIGKRVFIDHGIGVVIGETAIIEDDVTILHGVTLGSRQSHHGQRHPKIKRGSFIGAHAQVLGNITIGSNSKIGANAVVLQDIPDNSTAVGNPAYIVKAKPVKIKKITNIHW</sequence>
<name>A0A4R5N8N7_9LACO</name>
<dbReference type="AlphaFoldDB" id="A0A4R5N8N7"/>
<dbReference type="GO" id="GO:0006535">
    <property type="term" value="P:cysteine biosynthetic process from serine"/>
    <property type="evidence" value="ECO:0007669"/>
    <property type="project" value="InterPro"/>
</dbReference>
<dbReference type="SUPFAM" id="SSF51161">
    <property type="entry name" value="Trimeric LpxA-like enzymes"/>
    <property type="match status" value="1"/>
</dbReference>
<evidence type="ECO:0000256" key="6">
    <source>
        <dbReference type="ARBA" id="ARBA00022679"/>
    </source>
</evidence>
<comment type="similarity">
    <text evidence="2 11">Belongs to the transferase hexapeptide repeat family.</text>
</comment>
<reference evidence="12 13" key="1">
    <citation type="journal article" date="2019" name="Appl. Microbiol. Biotechnol.">
        <title>Uncovering carbohydrate metabolism through a genotype-phenotype association study of 56 lactic acid bacteria genomes.</title>
        <authorList>
            <person name="Buron-Moles G."/>
            <person name="Chailyan A."/>
            <person name="Dolejs I."/>
            <person name="Forster J."/>
            <person name="Miks M.H."/>
        </authorList>
    </citation>
    <scope>NUCLEOTIDE SEQUENCE [LARGE SCALE GENOMIC DNA]</scope>
    <source>
        <strain evidence="12 13">ATCC 700006</strain>
    </source>
</reference>
<evidence type="ECO:0000256" key="3">
    <source>
        <dbReference type="ARBA" id="ARBA00013266"/>
    </source>
</evidence>
<dbReference type="EC" id="2.3.1.30" evidence="3 11"/>
<evidence type="ECO:0000256" key="2">
    <source>
        <dbReference type="ARBA" id="ARBA00007274"/>
    </source>
</evidence>
<proteinExistence type="inferred from homology"/>